<feature type="transmembrane region" description="Helical" evidence="1">
    <location>
        <begin position="57"/>
        <end position="75"/>
    </location>
</feature>
<evidence type="ECO:0000313" key="3">
    <source>
        <dbReference type="EMBL" id="GAF75901.1"/>
    </source>
</evidence>
<reference evidence="3" key="1">
    <citation type="journal article" date="2014" name="Front. Microbiol.">
        <title>High frequency of phylogenetically diverse reductive dehalogenase-homologous genes in deep subseafloor sedimentary metagenomes.</title>
        <authorList>
            <person name="Kawai M."/>
            <person name="Futagami T."/>
            <person name="Toyoda A."/>
            <person name="Takaki Y."/>
            <person name="Nishi S."/>
            <person name="Hori S."/>
            <person name="Arai W."/>
            <person name="Tsubouchi T."/>
            <person name="Morono Y."/>
            <person name="Uchiyama I."/>
            <person name="Ito T."/>
            <person name="Fujiyama A."/>
            <person name="Inagaki F."/>
            <person name="Takami H."/>
        </authorList>
    </citation>
    <scope>NUCLEOTIDE SEQUENCE</scope>
    <source>
        <strain evidence="3">Expedition CK06-06</strain>
    </source>
</reference>
<evidence type="ECO:0000256" key="1">
    <source>
        <dbReference type="SAM" id="Phobius"/>
    </source>
</evidence>
<dbReference type="GO" id="GO:0022857">
    <property type="term" value="F:transmembrane transporter activity"/>
    <property type="evidence" value="ECO:0007669"/>
    <property type="project" value="InterPro"/>
</dbReference>
<feature type="transmembrane region" description="Helical" evidence="1">
    <location>
        <begin position="117"/>
        <end position="137"/>
    </location>
</feature>
<feature type="domain" description="Major facilitator superfamily (MFS) profile" evidence="2">
    <location>
        <begin position="1"/>
        <end position="178"/>
    </location>
</feature>
<dbReference type="PANTHER" id="PTHR23518:SF2">
    <property type="entry name" value="MAJOR FACILITATOR SUPERFAMILY TRANSPORTER"/>
    <property type="match status" value="1"/>
</dbReference>
<feature type="non-terminal residue" evidence="3">
    <location>
        <position position="1"/>
    </location>
</feature>
<protein>
    <recommendedName>
        <fullName evidence="2">Major facilitator superfamily (MFS) profile domain-containing protein</fullName>
    </recommendedName>
</protein>
<dbReference type="EMBL" id="BARS01005603">
    <property type="protein sequence ID" value="GAF75901.1"/>
    <property type="molecule type" value="Genomic_DNA"/>
</dbReference>
<dbReference type="InterPro" id="IPR020846">
    <property type="entry name" value="MFS_dom"/>
</dbReference>
<comment type="caution">
    <text evidence="3">The sequence shown here is derived from an EMBL/GenBank/DDBJ whole genome shotgun (WGS) entry which is preliminary data.</text>
</comment>
<feature type="transmembrane region" description="Helical" evidence="1">
    <location>
        <begin position="143"/>
        <end position="163"/>
    </location>
</feature>
<evidence type="ECO:0000259" key="2">
    <source>
        <dbReference type="PROSITE" id="PS50850"/>
    </source>
</evidence>
<feature type="transmembrane region" description="Helical" evidence="1">
    <location>
        <begin position="81"/>
        <end position="105"/>
    </location>
</feature>
<accession>X0SL97</accession>
<dbReference type="InterPro" id="IPR036259">
    <property type="entry name" value="MFS_trans_sf"/>
</dbReference>
<dbReference type="SUPFAM" id="SSF103473">
    <property type="entry name" value="MFS general substrate transporter"/>
    <property type="match status" value="1"/>
</dbReference>
<keyword evidence="1" id="KW-0472">Membrane</keyword>
<keyword evidence="1" id="KW-1133">Transmembrane helix</keyword>
<keyword evidence="1" id="KW-0812">Transmembrane</keyword>
<dbReference type="InterPro" id="IPR011701">
    <property type="entry name" value="MFS"/>
</dbReference>
<dbReference type="AlphaFoldDB" id="X0SL97"/>
<dbReference type="PANTHER" id="PTHR23518">
    <property type="entry name" value="C-METHYLTRANSFERASE"/>
    <property type="match status" value="1"/>
</dbReference>
<dbReference type="Pfam" id="PF07690">
    <property type="entry name" value="MFS_1"/>
    <property type="match status" value="1"/>
</dbReference>
<proteinExistence type="predicted"/>
<sequence length="178" mass="19537">SSLPLGMVLPFSQVFAHEVKGADQYILGAMVTGFALTPLLLGIPLGRLADKIGRKKVLYLIIPFFWASNLMLIWAPSPAFLIASGVLQGFFFVSATITGAMSVELVSPEQMGRWLGIIRFFRMLLSAGSALIAGAIWDNIGPQYVFLTFIGLDLLIRIPFLMGMPETLDLRMRTEQGE</sequence>
<dbReference type="PROSITE" id="PS50850">
    <property type="entry name" value="MFS"/>
    <property type="match status" value="1"/>
</dbReference>
<dbReference type="Gene3D" id="1.20.1250.20">
    <property type="entry name" value="MFS general substrate transporter like domains"/>
    <property type="match status" value="1"/>
</dbReference>
<name>X0SL97_9ZZZZ</name>
<feature type="transmembrane region" description="Helical" evidence="1">
    <location>
        <begin position="26"/>
        <end position="45"/>
    </location>
</feature>
<organism evidence="3">
    <name type="scientific">marine sediment metagenome</name>
    <dbReference type="NCBI Taxonomy" id="412755"/>
    <lineage>
        <taxon>unclassified sequences</taxon>
        <taxon>metagenomes</taxon>
        <taxon>ecological metagenomes</taxon>
    </lineage>
</organism>
<gene>
    <name evidence="3" type="ORF">S01H1_10989</name>
</gene>